<name>A0A1A9ZT08_GLOPL</name>
<feature type="region of interest" description="Disordered" evidence="1">
    <location>
        <begin position="36"/>
        <end position="64"/>
    </location>
</feature>
<reference evidence="3" key="1">
    <citation type="submission" date="2014-03" db="EMBL/GenBank/DDBJ databases">
        <authorList>
            <person name="Aksoy S."/>
            <person name="Warren W."/>
            <person name="Wilson R.K."/>
        </authorList>
    </citation>
    <scope>NUCLEOTIDE SEQUENCE [LARGE SCALE GENOMIC DNA]</scope>
    <source>
        <strain evidence="3">IAEA</strain>
    </source>
</reference>
<evidence type="ECO:0000256" key="1">
    <source>
        <dbReference type="SAM" id="MobiDB-lite"/>
    </source>
</evidence>
<protein>
    <submittedName>
        <fullName evidence="2">Uncharacterized protein</fullName>
    </submittedName>
</protein>
<dbReference type="VEuPathDB" id="VectorBase:GPAI024008"/>
<organism evidence="2 3">
    <name type="scientific">Glossina pallidipes</name>
    <name type="common">Tsetse fly</name>
    <dbReference type="NCBI Taxonomy" id="7398"/>
    <lineage>
        <taxon>Eukaryota</taxon>
        <taxon>Metazoa</taxon>
        <taxon>Ecdysozoa</taxon>
        <taxon>Arthropoda</taxon>
        <taxon>Hexapoda</taxon>
        <taxon>Insecta</taxon>
        <taxon>Pterygota</taxon>
        <taxon>Neoptera</taxon>
        <taxon>Endopterygota</taxon>
        <taxon>Diptera</taxon>
        <taxon>Brachycera</taxon>
        <taxon>Muscomorpha</taxon>
        <taxon>Hippoboscoidea</taxon>
        <taxon>Glossinidae</taxon>
        <taxon>Glossina</taxon>
    </lineage>
</organism>
<accession>A0A1A9ZT08</accession>
<reference evidence="2" key="2">
    <citation type="submission" date="2020-05" db="UniProtKB">
        <authorList>
            <consortium name="EnsemblMetazoa"/>
        </authorList>
    </citation>
    <scope>IDENTIFICATION</scope>
    <source>
        <strain evidence="2">IAEA</strain>
    </source>
</reference>
<evidence type="ECO:0000313" key="2">
    <source>
        <dbReference type="EnsemblMetazoa" id="GPAI024008-PA"/>
    </source>
</evidence>
<evidence type="ECO:0000313" key="3">
    <source>
        <dbReference type="Proteomes" id="UP000092445"/>
    </source>
</evidence>
<dbReference type="EnsemblMetazoa" id="GPAI024008-RA">
    <property type="protein sequence ID" value="GPAI024008-PA"/>
    <property type="gene ID" value="GPAI024008"/>
</dbReference>
<dbReference type="Proteomes" id="UP000092445">
    <property type="component" value="Unassembled WGS sequence"/>
</dbReference>
<sequence>MKLISLGINQKSANTDFRNNSDYKYHIQDSKAISKTAKKKIYPNRSEGRLSQRHTTTLSPNNKH</sequence>
<dbReference type="AlphaFoldDB" id="A0A1A9ZT08"/>
<proteinExistence type="predicted"/>
<feature type="compositionally biased region" description="Polar residues" evidence="1">
    <location>
        <begin position="53"/>
        <end position="64"/>
    </location>
</feature>
<keyword evidence="3" id="KW-1185">Reference proteome</keyword>